<comment type="caution">
    <text evidence="1">The sequence shown here is derived from an EMBL/GenBank/DDBJ whole genome shotgun (WGS) entry which is preliminary data.</text>
</comment>
<evidence type="ECO:0000313" key="1">
    <source>
        <dbReference type="EMBL" id="GFY16625.1"/>
    </source>
</evidence>
<sequence length="134" mass="14713">MDVCKCIVPSRHVGTLNSRLAASPLVRLVEGEESRSFEHHTVDSTILLGSTPILRENALGGQKPPTSSPSTNLTREHAARRILRGVPCRKGTIHLQTSMPSPGFESRPYGTAGSITNHYTVWAAREFLERSRPL</sequence>
<keyword evidence="2" id="KW-1185">Reference proteome</keyword>
<reference evidence="1" key="1">
    <citation type="submission" date="2020-08" db="EMBL/GenBank/DDBJ databases">
        <title>Multicomponent nature underlies the extraordinary mechanical properties of spider dragline silk.</title>
        <authorList>
            <person name="Kono N."/>
            <person name="Nakamura H."/>
            <person name="Mori M."/>
            <person name="Yoshida Y."/>
            <person name="Ohtoshi R."/>
            <person name="Malay A.D."/>
            <person name="Moran D.A.P."/>
            <person name="Tomita M."/>
            <person name="Numata K."/>
            <person name="Arakawa K."/>
        </authorList>
    </citation>
    <scope>NUCLEOTIDE SEQUENCE</scope>
</reference>
<proteinExistence type="predicted"/>
<dbReference type="Proteomes" id="UP000887159">
    <property type="component" value="Unassembled WGS sequence"/>
</dbReference>
<name>A0A8X6VQQ9_TRICX</name>
<dbReference type="EMBL" id="BMAU01021340">
    <property type="protein sequence ID" value="GFY16625.1"/>
    <property type="molecule type" value="Genomic_DNA"/>
</dbReference>
<protein>
    <submittedName>
        <fullName evidence="1">Uncharacterized protein</fullName>
    </submittedName>
</protein>
<accession>A0A8X6VQQ9</accession>
<gene>
    <name evidence="1" type="ORF">TNCV_2787511</name>
</gene>
<evidence type="ECO:0000313" key="2">
    <source>
        <dbReference type="Proteomes" id="UP000887159"/>
    </source>
</evidence>
<organism evidence="1 2">
    <name type="scientific">Trichonephila clavipes</name>
    <name type="common">Golden silk orbweaver</name>
    <name type="synonym">Nephila clavipes</name>
    <dbReference type="NCBI Taxonomy" id="2585209"/>
    <lineage>
        <taxon>Eukaryota</taxon>
        <taxon>Metazoa</taxon>
        <taxon>Ecdysozoa</taxon>
        <taxon>Arthropoda</taxon>
        <taxon>Chelicerata</taxon>
        <taxon>Arachnida</taxon>
        <taxon>Araneae</taxon>
        <taxon>Araneomorphae</taxon>
        <taxon>Entelegynae</taxon>
        <taxon>Araneoidea</taxon>
        <taxon>Nephilidae</taxon>
        <taxon>Trichonephila</taxon>
    </lineage>
</organism>
<dbReference type="AlphaFoldDB" id="A0A8X6VQQ9"/>